<feature type="region of interest" description="Disordered" evidence="1">
    <location>
        <begin position="104"/>
        <end position="144"/>
    </location>
</feature>
<feature type="compositionally biased region" description="Basic and acidic residues" evidence="1">
    <location>
        <begin position="107"/>
        <end position="123"/>
    </location>
</feature>
<proteinExistence type="predicted"/>
<name>A0A7J7HFI0_CAMSI</name>
<dbReference type="PANTHER" id="PTHR38932">
    <property type="entry name" value="BNAC03G64660D PROTEIN"/>
    <property type="match status" value="1"/>
</dbReference>
<evidence type="ECO:0000313" key="2">
    <source>
        <dbReference type="EMBL" id="KAF5950694.1"/>
    </source>
</evidence>
<dbReference type="Proteomes" id="UP000593564">
    <property type="component" value="Unassembled WGS sequence"/>
</dbReference>
<protein>
    <submittedName>
        <fullName evidence="2">Uncharacterized protein</fullName>
    </submittedName>
</protein>
<feature type="compositionally biased region" description="Basic and acidic residues" evidence="1">
    <location>
        <begin position="188"/>
        <end position="206"/>
    </location>
</feature>
<evidence type="ECO:0000313" key="3">
    <source>
        <dbReference type="Proteomes" id="UP000593564"/>
    </source>
</evidence>
<dbReference type="EMBL" id="JACBKZ010000005">
    <property type="protein sequence ID" value="KAF5950694.1"/>
    <property type="molecule type" value="Genomic_DNA"/>
</dbReference>
<comment type="caution">
    <text evidence="2">The sequence shown here is derived from an EMBL/GenBank/DDBJ whole genome shotgun (WGS) entry which is preliminary data.</text>
</comment>
<feature type="region of interest" description="Disordered" evidence="1">
    <location>
        <begin position="176"/>
        <end position="227"/>
    </location>
</feature>
<gene>
    <name evidence="2" type="ORF">HYC85_012687</name>
</gene>
<dbReference type="AlphaFoldDB" id="A0A7J7HFI0"/>
<reference evidence="2 3" key="2">
    <citation type="submission" date="2020-07" db="EMBL/GenBank/DDBJ databases">
        <title>Genome assembly of wild tea tree DASZ reveals pedigree and selection history of tea varieties.</title>
        <authorList>
            <person name="Zhang W."/>
        </authorList>
    </citation>
    <scope>NUCLEOTIDE SEQUENCE [LARGE SCALE GENOMIC DNA]</scope>
    <source>
        <strain evidence="3">cv. G240</strain>
        <tissue evidence="2">Leaf</tissue>
    </source>
</reference>
<sequence>MYPKVKVREQEEDDDLLTVYDHDKAPSFRTRLPTKEYFPQTSFELPSMVNICQRADGDKTPELEYQSSNSDFLEVWECEHDSPPSIVRIPKSYIANSAIPMIPLPKGEGKSSNKKKAMEDSRPNIRSSPIPRPRAVLSSPVNDGVIGGRNKAKIEVLSGLKDHNLRQTRHTQCKVIPRRSTVETPITTKRESKEAADGKTDLEQKKGSAKANPRQRADLRKGKFDSV</sequence>
<reference evidence="3" key="1">
    <citation type="journal article" date="2020" name="Nat. Commun.">
        <title>Genome assembly of wild tea tree DASZ reveals pedigree and selection history of tea varieties.</title>
        <authorList>
            <person name="Zhang W."/>
            <person name="Zhang Y."/>
            <person name="Qiu H."/>
            <person name="Guo Y."/>
            <person name="Wan H."/>
            <person name="Zhang X."/>
            <person name="Scossa F."/>
            <person name="Alseekh S."/>
            <person name="Zhang Q."/>
            <person name="Wang P."/>
            <person name="Xu L."/>
            <person name="Schmidt M.H."/>
            <person name="Jia X."/>
            <person name="Li D."/>
            <person name="Zhu A."/>
            <person name="Guo F."/>
            <person name="Chen W."/>
            <person name="Ni D."/>
            <person name="Usadel B."/>
            <person name="Fernie A.R."/>
            <person name="Wen W."/>
        </authorList>
    </citation>
    <scope>NUCLEOTIDE SEQUENCE [LARGE SCALE GENOMIC DNA]</scope>
    <source>
        <strain evidence="3">cv. G240</strain>
    </source>
</reference>
<feature type="compositionally biased region" description="Basic and acidic residues" evidence="1">
    <location>
        <begin position="215"/>
        <end position="227"/>
    </location>
</feature>
<dbReference type="PANTHER" id="PTHR38932:SF1">
    <property type="entry name" value="DUF4005 DOMAIN-CONTAINING PROTEIN"/>
    <property type="match status" value="1"/>
</dbReference>
<organism evidence="2 3">
    <name type="scientific">Camellia sinensis</name>
    <name type="common">Tea plant</name>
    <name type="synonym">Thea sinensis</name>
    <dbReference type="NCBI Taxonomy" id="4442"/>
    <lineage>
        <taxon>Eukaryota</taxon>
        <taxon>Viridiplantae</taxon>
        <taxon>Streptophyta</taxon>
        <taxon>Embryophyta</taxon>
        <taxon>Tracheophyta</taxon>
        <taxon>Spermatophyta</taxon>
        <taxon>Magnoliopsida</taxon>
        <taxon>eudicotyledons</taxon>
        <taxon>Gunneridae</taxon>
        <taxon>Pentapetalae</taxon>
        <taxon>asterids</taxon>
        <taxon>Ericales</taxon>
        <taxon>Theaceae</taxon>
        <taxon>Camellia</taxon>
    </lineage>
</organism>
<accession>A0A7J7HFI0</accession>
<evidence type="ECO:0000256" key="1">
    <source>
        <dbReference type="SAM" id="MobiDB-lite"/>
    </source>
</evidence>
<keyword evidence="3" id="KW-1185">Reference proteome</keyword>